<feature type="transmembrane region" description="Helical" evidence="1">
    <location>
        <begin position="112"/>
        <end position="137"/>
    </location>
</feature>
<comment type="caution">
    <text evidence="2">The sequence shown here is derived from an EMBL/GenBank/DDBJ whole genome shotgun (WGS) entry which is preliminary data.</text>
</comment>
<evidence type="ECO:0000256" key="1">
    <source>
        <dbReference type="SAM" id="Phobius"/>
    </source>
</evidence>
<accession>A0A6H9G3Z1</accession>
<dbReference type="Proteomes" id="UP000438874">
    <property type="component" value="Unassembled WGS sequence"/>
</dbReference>
<gene>
    <name evidence="2" type="ORF">NIES3787_05570</name>
</gene>
<protein>
    <submittedName>
        <fullName evidence="2">Uncharacterized protein</fullName>
    </submittedName>
</protein>
<feature type="transmembrane region" description="Helical" evidence="1">
    <location>
        <begin position="56"/>
        <end position="77"/>
    </location>
</feature>
<dbReference type="AlphaFoldDB" id="A0A6H9G3Z1"/>
<feature type="transmembrane region" description="Helical" evidence="1">
    <location>
        <begin position="157"/>
        <end position="178"/>
    </location>
</feature>
<sequence>MFLIAGTITECANGFEDFVGLSLLIMLLLYNIRGILFIPLLIKSICKMFSKPFPKLWLAVIVVMVIIAIFCLHSGIISDADKFPFVVTMVIASYVVITFSSPGSLSTWIFNFGFLVSGIPFYTIISTFMIGVILAGAGLCTENLVTRTVSITYDDKISNVIFAISITSFNITLITTLLEPLYTTKFIWLLFPWVIFTGMGPWEGIDFDKIEKERERERDREKNKRLIYKEEYIYSIYRYHMSEHEYIEKRISGWKPDKYPDD</sequence>
<organism evidence="2 3">
    <name type="scientific">Microcystis aeruginosa NIES-3787</name>
    <dbReference type="NCBI Taxonomy" id="2517782"/>
    <lineage>
        <taxon>Bacteria</taxon>
        <taxon>Bacillati</taxon>
        <taxon>Cyanobacteriota</taxon>
        <taxon>Cyanophyceae</taxon>
        <taxon>Oscillatoriophycideae</taxon>
        <taxon>Chroococcales</taxon>
        <taxon>Microcystaceae</taxon>
        <taxon>Microcystis</taxon>
    </lineage>
</organism>
<keyword evidence="1" id="KW-1133">Transmembrane helix</keyword>
<reference evidence="2 3" key="1">
    <citation type="submission" date="2019-02" db="EMBL/GenBank/DDBJ databases">
        <title>Draft genome sequence of Arthrospira platensis NIES-3787.</title>
        <authorList>
            <person name="Yamaguchi H."/>
            <person name="Suzuki S."/>
            <person name="Kawachi M."/>
        </authorList>
    </citation>
    <scope>NUCLEOTIDE SEQUENCE [LARGE SCALE GENOMIC DNA]</scope>
    <source>
        <strain evidence="2 3">NIES-3787</strain>
    </source>
</reference>
<keyword evidence="1" id="KW-0812">Transmembrane</keyword>
<proteinExistence type="predicted"/>
<feature type="transmembrane region" description="Helical" evidence="1">
    <location>
        <begin position="185"/>
        <end position="202"/>
    </location>
</feature>
<feature type="transmembrane region" description="Helical" evidence="1">
    <location>
        <begin position="23"/>
        <end position="44"/>
    </location>
</feature>
<feature type="transmembrane region" description="Helical" evidence="1">
    <location>
        <begin position="83"/>
        <end position="100"/>
    </location>
</feature>
<name>A0A6H9G3Z1_MICAE</name>
<evidence type="ECO:0000313" key="3">
    <source>
        <dbReference type="Proteomes" id="UP000438874"/>
    </source>
</evidence>
<dbReference type="EMBL" id="BJCH01000003">
    <property type="protein sequence ID" value="GCL44879.1"/>
    <property type="molecule type" value="Genomic_DNA"/>
</dbReference>
<evidence type="ECO:0000313" key="2">
    <source>
        <dbReference type="EMBL" id="GCL44879.1"/>
    </source>
</evidence>
<keyword evidence="1" id="KW-0472">Membrane</keyword>